<organism evidence="1 2">
    <name type="scientific">Pseudomonas oryzihabitans</name>
    <dbReference type="NCBI Taxonomy" id="47885"/>
    <lineage>
        <taxon>Bacteria</taxon>
        <taxon>Pseudomonadati</taxon>
        <taxon>Pseudomonadota</taxon>
        <taxon>Gammaproteobacteria</taxon>
        <taxon>Pseudomonadales</taxon>
        <taxon>Pseudomonadaceae</taxon>
        <taxon>Pseudomonas</taxon>
    </lineage>
</organism>
<reference evidence="2" key="1">
    <citation type="submission" date="2016-10" db="EMBL/GenBank/DDBJ databases">
        <authorList>
            <person name="de Groot N.N."/>
        </authorList>
    </citation>
    <scope>NUCLEOTIDE SEQUENCE [LARGE SCALE GENOMIC DNA]</scope>
    <source>
        <strain evidence="2">DSM 15758</strain>
    </source>
</reference>
<protein>
    <submittedName>
        <fullName evidence="1">Heme oxygenase</fullName>
    </submittedName>
</protein>
<comment type="caution">
    <text evidence="1">The sequence shown here is derived from an EMBL/GenBank/DDBJ whole genome shotgun (WGS) entry which is preliminary data.</text>
</comment>
<accession>A0A1G5P6M2</accession>
<dbReference type="eggNOG" id="COG3230">
    <property type="taxonomic scope" value="Bacteria"/>
</dbReference>
<dbReference type="Proteomes" id="UP000183046">
    <property type="component" value="Unassembled WGS sequence"/>
</dbReference>
<dbReference type="RefSeq" id="WP_169886968.1">
    <property type="nucleotide sequence ID" value="NZ_FMWB01000009.1"/>
</dbReference>
<sequence length="189" mass="20878">MSSIREMLRAEGGALHEQVDATFGRYALQTRLHYTAFLQAHAQALIGLEDLLERSGIQRLLPDWAERRRTGVLAEDLQRLDAKQPEPVVLERLLDEGECWGVAYVLEGSRLGSRMLDRHAGESPDEAVRDARAYLGHVPPKGAWPGFLQRLDEAGSDARLHPAMLAGQRLAFEVFLAAGQRHAPAVAAP</sequence>
<proteinExistence type="predicted"/>
<dbReference type="Gene3D" id="1.20.910.10">
    <property type="entry name" value="Heme oxygenase-like"/>
    <property type="match status" value="1"/>
</dbReference>
<dbReference type="SUPFAM" id="SSF48613">
    <property type="entry name" value="Heme oxygenase-like"/>
    <property type="match status" value="1"/>
</dbReference>
<dbReference type="STRING" id="237610.BJP27_21580"/>
<evidence type="ECO:0000313" key="2">
    <source>
        <dbReference type="Proteomes" id="UP000183046"/>
    </source>
</evidence>
<dbReference type="EMBL" id="FMWB01000009">
    <property type="protein sequence ID" value="SCZ44660.1"/>
    <property type="molecule type" value="Genomic_DNA"/>
</dbReference>
<evidence type="ECO:0000313" key="1">
    <source>
        <dbReference type="EMBL" id="SCZ44660.1"/>
    </source>
</evidence>
<gene>
    <name evidence="1" type="ORF">SAMN05216279_109180</name>
</gene>
<dbReference type="CDD" id="cd19166">
    <property type="entry name" value="HemeO-bac"/>
    <property type="match status" value="1"/>
</dbReference>
<dbReference type="InterPro" id="IPR016084">
    <property type="entry name" value="Haem_Oase-like_multi-hlx"/>
</dbReference>
<name>A0A1G5P6M2_9PSED</name>
<dbReference type="AlphaFoldDB" id="A0A1G5P6M2"/>